<evidence type="ECO:0000256" key="1">
    <source>
        <dbReference type="SAM" id="MobiDB-lite"/>
    </source>
</evidence>
<sequence length="866" mass="96920">MLQQHAESLDPDTAPRRRSIWKNIDRPTMDRQMRALKDHVTGRRSYDEPSPRDEDASCLLPLTVEKSLADDLAFIAACQPQVDFVSAVAVVQEQKTPSLSFTLAVNEGISAEVWKTFDEVFALLRRRAKKGIAREDCQKQLFRVIVHLNRNRLLGRLGSARFKKPSHLQKDYGPLPARLRRLFATSTQRSFAPHHRTDINRLDGQISGLEAAFLQLEAGDSANLIPDLENIIMEAFALTVDGTKLPSRLEALGCPTAVLDARDVRELGKVANYWRIARNLTLCSHQFSHCFPNAEWHALPTYSVSTGSKLVPRKHVHAEIQQLVHFELRQPLAMPRVIGVSKEACFLCDSFIRAHGRFSISGAHRQMFPKWTVPNLKEYAPQTVERFRKALVQVRAEVQEEFVKPRKNVAWRPFPQQSAINLKVFQPITPSTSTLVMLSASDVGGGACSGHPNKVVTEHAVSQAGQNGSIKEAVAASGRSRRAVLPGVEQQEGSKIIETHPTETSLEVVFEGAASECTDWVEIFACFSSTPDEGLPTANRHPYTGGTLTLAPDTDDERGRRVSLADVPINEELVIERDNADDAQGLSFTLVGLGGRCIRFQCQWHVASYNLSVKIELDWSYAMPLRPAVPADLLPASKVLAAAFHNDYLFGEYIHPHRNQFPEDAYLYYLRFMREAYWTEPGEHLIVSYSLDPSTGNEEITGLAHWIRNYSDPLKASWTSQAMVKIVGTYNTVENYIWPNRAIDNDHERVLPEGYAFYKHHWTGTRADSWTLSLLGVGPQFMKRGYGRELVAWGFDRSREEGVSVSVVSVPDQERFYRACGFDVEVGTWSDDGGNANPMVAAGLEPAPILFCDHGRGAMGMKMYGE</sequence>
<dbReference type="PANTHER" id="PTHR42791">
    <property type="entry name" value="GNAT FAMILY ACETYLTRANSFERASE"/>
    <property type="match status" value="1"/>
</dbReference>
<dbReference type="Gene3D" id="3.40.630.30">
    <property type="match status" value="1"/>
</dbReference>
<evidence type="ECO:0000313" key="3">
    <source>
        <dbReference type="Proteomes" id="UP001337655"/>
    </source>
</evidence>
<dbReference type="RefSeq" id="XP_064663025.1">
    <property type="nucleotide sequence ID" value="XM_064798698.1"/>
</dbReference>
<evidence type="ECO:0008006" key="4">
    <source>
        <dbReference type="Google" id="ProtNLM"/>
    </source>
</evidence>
<dbReference type="SUPFAM" id="SSF55729">
    <property type="entry name" value="Acyl-CoA N-acyltransferases (Nat)"/>
    <property type="match status" value="1"/>
</dbReference>
<evidence type="ECO:0000313" key="2">
    <source>
        <dbReference type="EMBL" id="KAK5174356.1"/>
    </source>
</evidence>
<dbReference type="InterPro" id="IPR016181">
    <property type="entry name" value="Acyl_CoA_acyltransferase"/>
</dbReference>
<dbReference type="InterPro" id="IPR027796">
    <property type="entry name" value="OTT_1508_deam-like"/>
</dbReference>
<organism evidence="2 3">
    <name type="scientific">Saxophila tyrrhenica</name>
    <dbReference type="NCBI Taxonomy" id="1690608"/>
    <lineage>
        <taxon>Eukaryota</taxon>
        <taxon>Fungi</taxon>
        <taxon>Dikarya</taxon>
        <taxon>Ascomycota</taxon>
        <taxon>Pezizomycotina</taxon>
        <taxon>Dothideomycetes</taxon>
        <taxon>Dothideomycetidae</taxon>
        <taxon>Mycosphaerellales</taxon>
        <taxon>Extremaceae</taxon>
        <taxon>Saxophila</taxon>
    </lineage>
</organism>
<gene>
    <name evidence="2" type="ORF">LTR77_001436</name>
</gene>
<dbReference type="Proteomes" id="UP001337655">
    <property type="component" value="Unassembled WGS sequence"/>
</dbReference>
<accession>A0AAV9PNI7</accession>
<feature type="compositionally biased region" description="Basic and acidic residues" evidence="1">
    <location>
        <begin position="23"/>
        <end position="33"/>
    </location>
</feature>
<proteinExistence type="predicted"/>
<reference evidence="2 3" key="1">
    <citation type="submission" date="2023-08" db="EMBL/GenBank/DDBJ databases">
        <title>Black Yeasts Isolated from many extreme environments.</title>
        <authorList>
            <person name="Coleine C."/>
            <person name="Stajich J.E."/>
            <person name="Selbmann L."/>
        </authorList>
    </citation>
    <scope>NUCLEOTIDE SEQUENCE [LARGE SCALE GENOMIC DNA]</scope>
    <source>
        <strain evidence="2 3">CCFEE 5935</strain>
    </source>
</reference>
<feature type="region of interest" description="Disordered" evidence="1">
    <location>
        <begin position="1"/>
        <end position="33"/>
    </location>
</feature>
<dbReference type="GeneID" id="89922784"/>
<dbReference type="Pfam" id="PF14441">
    <property type="entry name" value="OTT_1508_deam"/>
    <property type="match status" value="1"/>
</dbReference>
<dbReference type="CDD" id="cd04301">
    <property type="entry name" value="NAT_SF"/>
    <property type="match status" value="1"/>
</dbReference>
<dbReference type="PANTHER" id="PTHR42791:SF16">
    <property type="entry name" value="N-ACETYLTRANSFERASE DOMAIN-CONTAINING PROTEIN"/>
    <property type="match status" value="1"/>
</dbReference>
<dbReference type="AlphaFoldDB" id="A0AAV9PNI7"/>
<comment type="caution">
    <text evidence="2">The sequence shown here is derived from an EMBL/GenBank/DDBJ whole genome shotgun (WGS) entry which is preliminary data.</text>
</comment>
<name>A0AAV9PNI7_9PEZI</name>
<dbReference type="InterPro" id="IPR052523">
    <property type="entry name" value="Trichothecene_AcTrans"/>
</dbReference>
<protein>
    <recommendedName>
        <fullName evidence="4">N-acetyltransferase domain-containing protein</fullName>
    </recommendedName>
</protein>
<dbReference type="EMBL" id="JAVRRT010000002">
    <property type="protein sequence ID" value="KAK5174356.1"/>
    <property type="molecule type" value="Genomic_DNA"/>
</dbReference>
<keyword evidence="3" id="KW-1185">Reference proteome</keyword>